<dbReference type="FunFam" id="3.40.50.11210:FF:000001">
    <property type="entry name" value="Ral GTPase-activating protein subunit alpha-1 isoform 1"/>
    <property type="match status" value="1"/>
</dbReference>
<feature type="region of interest" description="Disordered" evidence="2">
    <location>
        <begin position="1261"/>
        <end position="1346"/>
    </location>
</feature>
<sequence>MATRTKKGIFDVFRKPRDAAGSIESRPAFQFEPSVFEGLSSKNDIQLRIRTIREIKEHLNDYRFEAEQVSTLYSLTNDLLSPAQSLSVREEVLDFYCVVSNTQFEQLGLARVHLFGLVEWKSRDKDKDIGGRLKLLQALTKEGKCIALFEREAPKFIAKWMHQVLQTTFAPSYLKLVINLVKYNSAFLDRDIIHKLIEETCMLCYSTASEQNIKLALELLDCLVSYSLLRTEVLEYMVPTVCRTVLVVPLQKASFQLMTKLLGTHLGRAAVAKMCEILEEPERFKDANLPRGAVIFLGFAMNPAHHETVACGHTANLVALKKALSSGKAVIAAEVSRTLCSLLTQTAEAGPDDRAYESVFDWTLILDVAHGLIEVLPKLSDSQYGNKPGDSEICVTLITELYLLLETLADKGVICGTDKERLFELVEKSPHHQRSEVSLTRLLDYRAADVKRHPSDWLARLGALMETFYNNGPQTLRLKALSVLKDIITSFGTFYDEEICEHIIVPYLGKVAEERDHIVGKEAISTISTLCLKLPNPGKRTKEACVEILETVLNTLQVQLSAVAIECLVDVFRNELNSSTPHTLQRIVEKLVSWINRQYCPPPGEGASPLDTTVAVKSRQLIMELLLSFRMNSRGQLCIEVIKDNDEGSTVIERMTVISDRRRCSPFVFVMNPNTSYIEHLNQQGVDVVVVNISNVPPVITAFIESETNWRLFMSMTDRLSRFLQDRPVMLLGGHQSIGKYCNLLCSMVADQTRFKVLANSEVADFKHENQDAPRTSQVTFSDLQQKVLPILVVFPIHRNELQSNVQTKLVGTLVQGMSSKAAPQCIRSLTLVLLQLQDQMYRKCEIVLNKLAKVSDTKAVALPVLDFLSCLITLPEIFSSFTKENYNKVFAIALPYTNSVRFSRYVVALAHHVIALWFLKCRAEFRPEFAQFIMKRLRNHSSASTSSFEPMQRSRSGSLNERKAANMGGQRDRSELGALPQAGSGAVQLQEELVEAADDFLNQYSQGACSLQPRKSAAEHFLVNGGQSITWVAGNKVLTITTSGCVTNISASSGGVCDRCLKLCKSTHCGGQNTLSQSSSENLAPSSGNLSPSPGANGAESSSKKSLKSLGSELAPRSMSVASRDELGIGRGAKASEQIKCSSDEHIYQHTSQPVSPNGSTFQPAVHAYSAQGISAGSSESVLASSSSGSANSDGGMVLHRVCNCWCRNWAEVTVRRPSGVTSWTLRLQNDLFSTMPLHDVAIPDITSIFVNLSATMRQSETESEAGSRKEEPSTPPVRKSAPSSPTEPSPKPLIQRSVSMTEKERQGSKKSPRIEKIASIPEEPKSRRAAQNITFSPDSQLESSDRFGFRDRAQTISVMTPTRQSNEFFPWKDEVAYSDRACLSPMFLFNRLFAEEPVRGMDGAPTKHFSQMQPLLIPPNADEYNNSLEVLDRTLAYETHKIGIVYVDADQEAEPAMLSNVFGSRRYMKFLQGLGTYVCLKDIDGASIYNGGLDTKWGEDGSFSIAWHDDVMQVMFHVATLMPTKKSDPHCAEKKKHIGNDYVVIVYNNSGSEYVPPARSQFLHACIIITPQCQNTSVVRVWLRKELQAEIGADEEVTRGCAIHDEALPKYARQLALHMNIASTIHRSGETYVNNWLERLRIIKRLRSRLQKRAALEAPSSLSHASMNSNTIL</sequence>
<dbReference type="CTD" id="109822"/>
<feature type="region of interest" description="Disordered" evidence="2">
    <location>
        <begin position="1076"/>
        <end position="1130"/>
    </location>
</feature>
<dbReference type="GO" id="GO:0051726">
    <property type="term" value="P:regulation of cell cycle"/>
    <property type="evidence" value="ECO:0007669"/>
    <property type="project" value="TreeGrafter"/>
</dbReference>
<dbReference type="InterPro" id="IPR027107">
    <property type="entry name" value="Tuberin/Ral-act_asu"/>
</dbReference>
<keyword evidence="1" id="KW-0343">GTPase activation</keyword>
<evidence type="ECO:0000313" key="4">
    <source>
        <dbReference type="Proteomes" id="UP000694867"/>
    </source>
</evidence>
<dbReference type="GO" id="GO:0046627">
    <property type="term" value="P:negative regulation of insulin receptor signaling pathway"/>
    <property type="evidence" value="ECO:0007669"/>
    <property type="project" value="TreeGrafter"/>
</dbReference>
<evidence type="ECO:0000259" key="3">
    <source>
        <dbReference type="PROSITE" id="PS50085"/>
    </source>
</evidence>
<dbReference type="Gene3D" id="3.40.50.11210">
    <property type="entry name" value="Rap/Ran-GAP"/>
    <property type="match status" value="1"/>
</dbReference>
<dbReference type="GO" id="GO:0032007">
    <property type="term" value="P:negative regulation of TOR signaling"/>
    <property type="evidence" value="ECO:0007669"/>
    <property type="project" value="InterPro"/>
</dbReference>
<dbReference type="InterPro" id="IPR000331">
    <property type="entry name" value="Rap/Ran_GAP_dom"/>
</dbReference>
<dbReference type="PANTHER" id="PTHR10063:SF0">
    <property type="entry name" value="TUBERIN"/>
    <property type="match status" value="1"/>
</dbReference>
<dbReference type="SUPFAM" id="SSF48371">
    <property type="entry name" value="ARM repeat"/>
    <property type="match status" value="1"/>
</dbReference>
<name>A0AAJ7P8V9_9ACAR</name>
<dbReference type="Proteomes" id="UP000694867">
    <property type="component" value="Unplaced"/>
</dbReference>
<evidence type="ECO:0000313" key="5">
    <source>
        <dbReference type="RefSeq" id="XP_018493702.2"/>
    </source>
</evidence>
<dbReference type="Pfam" id="PF03542">
    <property type="entry name" value="Tuberin"/>
    <property type="match status" value="1"/>
</dbReference>
<dbReference type="GO" id="GO:0030178">
    <property type="term" value="P:negative regulation of Wnt signaling pathway"/>
    <property type="evidence" value="ECO:0007669"/>
    <property type="project" value="TreeGrafter"/>
</dbReference>
<dbReference type="PRINTS" id="PR01431">
    <property type="entry name" value="TUBERIN"/>
</dbReference>
<dbReference type="GO" id="GO:0005634">
    <property type="term" value="C:nucleus"/>
    <property type="evidence" value="ECO:0007669"/>
    <property type="project" value="InterPro"/>
</dbReference>
<feature type="domain" description="Rap-GAP" evidence="3">
    <location>
        <begin position="1430"/>
        <end position="1656"/>
    </location>
</feature>
<reference evidence="5" key="1">
    <citation type="submission" date="2025-08" db="UniProtKB">
        <authorList>
            <consortium name="RefSeq"/>
        </authorList>
    </citation>
    <scope>IDENTIFICATION</scope>
</reference>
<evidence type="ECO:0000256" key="2">
    <source>
        <dbReference type="SAM" id="MobiDB-lite"/>
    </source>
</evidence>
<dbReference type="InterPro" id="IPR003913">
    <property type="entry name" value="Tuberin"/>
</dbReference>
<protein>
    <submittedName>
        <fullName evidence="5">Tuberin</fullName>
    </submittedName>
</protein>
<feature type="compositionally biased region" description="Basic and acidic residues" evidence="2">
    <location>
        <begin position="1303"/>
        <end position="1328"/>
    </location>
</feature>
<feature type="compositionally biased region" description="Polar residues" evidence="2">
    <location>
        <begin position="945"/>
        <end position="960"/>
    </location>
</feature>
<feature type="compositionally biased region" description="Basic and acidic residues" evidence="2">
    <location>
        <begin position="961"/>
        <end position="976"/>
    </location>
</feature>
<feature type="compositionally biased region" description="Polar residues" evidence="2">
    <location>
        <begin position="1331"/>
        <end position="1344"/>
    </location>
</feature>
<gene>
    <name evidence="5" type="primary">LOC100897381</name>
</gene>
<dbReference type="GO" id="GO:0051056">
    <property type="term" value="P:regulation of small GTPase mediated signal transduction"/>
    <property type="evidence" value="ECO:0007669"/>
    <property type="project" value="InterPro"/>
</dbReference>
<dbReference type="InterPro" id="IPR024584">
    <property type="entry name" value="Tuberin_N"/>
</dbReference>
<dbReference type="GO" id="GO:0051898">
    <property type="term" value="P:negative regulation of phosphatidylinositol 3-kinase/protein kinase B signal transduction"/>
    <property type="evidence" value="ECO:0007669"/>
    <property type="project" value="TreeGrafter"/>
</dbReference>
<proteinExistence type="predicted"/>
<dbReference type="Pfam" id="PF02145">
    <property type="entry name" value="Rap_GAP"/>
    <property type="match status" value="1"/>
</dbReference>
<feature type="compositionally biased region" description="Polar residues" evidence="2">
    <location>
        <begin position="1076"/>
        <end position="1095"/>
    </location>
</feature>
<keyword evidence="4" id="KW-1185">Reference proteome</keyword>
<dbReference type="RefSeq" id="XP_018493702.2">
    <property type="nucleotide sequence ID" value="XM_018638186.2"/>
</dbReference>
<dbReference type="SUPFAM" id="SSF111347">
    <property type="entry name" value="Rap/Ran-GAP"/>
    <property type="match status" value="1"/>
</dbReference>
<evidence type="ECO:0000256" key="1">
    <source>
        <dbReference type="ARBA" id="ARBA00022468"/>
    </source>
</evidence>
<dbReference type="GO" id="GO:0005096">
    <property type="term" value="F:GTPase activator activity"/>
    <property type="evidence" value="ECO:0007669"/>
    <property type="project" value="UniProtKB-KW"/>
</dbReference>
<accession>A0AAJ7P8V9</accession>
<dbReference type="PROSITE" id="PS50085">
    <property type="entry name" value="RAPGAP"/>
    <property type="match status" value="1"/>
</dbReference>
<dbReference type="KEGG" id="goe:100897381"/>
<dbReference type="GeneID" id="100897381"/>
<dbReference type="InterPro" id="IPR016024">
    <property type="entry name" value="ARM-type_fold"/>
</dbReference>
<organism evidence="4 5">
    <name type="scientific">Galendromus occidentalis</name>
    <name type="common">western predatory mite</name>
    <dbReference type="NCBI Taxonomy" id="34638"/>
    <lineage>
        <taxon>Eukaryota</taxon>
        <taxon>Metazoa</taxon>
        <taxon>Ecdysozoa</taxon>
        <taxon>Arthropoda</taxon>
        <taxon>Chelicerata</taxon>
        <taxon>Arachnida</taxon>
        <taxon>Acari</taxon>
        <taxon>Parasitiformes</taxon>
        <taxon>Mesostigmata</taxon>
        <taxon>Gamasina</taxon>
        <taxon>Phytoseioidea</taxon>
        <taxon>Phytoseiidae</taxon>
        <taxon>Typhlodrominae</taxon>
        <taxon>Galendromus</taxon>
    </lineage>
</organism>
<dbReference type="PANTHER" id="PTHR10063">
    <property type="entry name" value="TUBERIN"/>
    <property type="match status" value="1"/>
</dbReference>
<dbReference type="InterPro" id="IPR035974">
    <property type="entry name" value="Rap/Ran-GAP_sf"/>
</dbReference>
<dbReference type="GO" id="GO:0033596">
    <property type="term" value="C:TSC1-TSC2 complex"/>
    <property type="evidence" value="ECO:0007669"/>
    <property type="project" value="InterPro"/>
</dbReference>
<dbReference type="InterPro" id="IPR018515">
    <property type="entry name" value="Tuberin-type_domain"/>
</dbReference>
<dbReference type="Pfam" id="PF11864">
    <property type="entry name" value="DUF3384"/>
    <property type="match status" value="1"/>
</dbReference>
<feature type="region of interest" description="Disordered" evidence="2">
    <location>
        <begin position="945"/>
        <end position="977"/>
    </location>
</feature>